<dbReference type="SMART" id="SM00409">
    <property type="entry name" value="IG"/>
    <property type="match status" value="1"/>
</dbReference>
<dbReference type="OrthoDB" id="5989160at2759"/>
<evidence type="ECO:0000259" key="3">
    <source>
        <dbReference type="PROSITE" id="PS50835"/>
    </source>
</evidence>
<dbReference type="GeneID" id="119744371"/>
<dbReference type="InterPro" id="IPR003599">
    <property type="entry name" value="Ig_sub"/>
</dbReference>
<feature type="compositionally biased region" description="Pro residues" evidence="1">
    <location>
        <begin position="352"/>
        <end position="431"/>
    </location>
</feature>
<dbReference type="OMA" id="HAQVVEN"/>
<dbReference type="SUPFAM" id="SSF48726">
    <property type="entry name" value="Immunoglobulin"/>
    <property type="match status" value="1"/>
</dbReference>
<dbReference type="InterPro" id="IPR036179">
    <property type="entry name" value="Ig-like_dom_sf"/>
</dbReference>
<feature type="region of interest" description="Disordered" evidence="1">
    <location>
        <begin position="304"/>
        <end position="511"/>
    </location>
</feature>
<dbReference type="Gene3D" id="2.60.40.10">
    <property type="entry name" value="Immunoglobulins"/>
    <property type="match status" value="1"/>
</dbReference>
<feature type="chain" id="PRO_5036927779" description="Ig-like domain-containing protein" evidence="2">
    <location>
        <begin position="27"/>
        <end position="511"/>
    </location>
</feature>
<evidence type="ECO:0000256" key="2">
    <source>
        <dbReference type="SAM" id="SignalP"/>
    </source>
</evidence>
<keyword evidence="2" id="KW-0732">Signal</keyword>
<organism evidence="4 5">
    <name type="scientific">Patiria miniata</name>
    <name type="common">Bat star</name>
    <name type="synonym">Asterina miniata</name>
    <dbReference type="NCBI Taxonomy" id="46514"/>
    <lineage>
        <taxon>Eukaryota</taxon>
        <taxon>Metazoa</taxon>
        <taxon>Echinodermata</taxon>
        <taxon>Eleutherozoa</taxon>
        <taxon>Asterozoa</taxon>
        <taxon>Asteroidea</taxon>
        <taxon>Valvatacea</taxon>
        <taxon>Valvatida</taxon>
        <taxon>Asterinidae</taxon>
        <taxon>Patiria</taxon>
    </lineage>
</organism>
<evidence type="ECO:0000256" key="1">
    <source>
        <dbReference type="SAM" id="MobiDB-lite"/>
    </source>
</evidence>
<feature type="domain" description="Ig-like" evidence="3">
    <location>
        <begin position="160"/>
        <end position="235"/>
    </location>
</feature>
<name>A0A914BIT4_PATMI</name>
<sequence>MNLHWGMPCKAYWLAILLFVSTAISGQDLTGDFEEFPPVNARNAADDLGPSQDSGSDLPYNAQGSSSNMEAAGPGASYDTGSSSRNHPSMHAGGPGASYDAGGPSAQNGPGASYDPSVRSNVRNYPAEPRQSFDSGPAYGANDLPPKGRNNPAGNSGSRPTEGGATIQEMVVMAGMTVVLNCYADWYIQQHPTASVVWYRNDQLVDVRAGNRQLINMADLQLGFVTGRDEGIYACAFEKGVYNTVILFKVNQIIDHILDEDKIQLIHIFWPISLPILLLSAALCSMRGEIKRYKRKGMPPEVVAEIKQRKLENKRKKEDAKLEAKRQKQDRKQQKKQKKAAPAAPAATSAAPPEPDPWGAPPAPSGAPPPPPGPGAPPPPPGPGAPPPPPGPGAPPPPPGPGAPPPPPGPMAPGPPPPGPPVGMAPGPPAPQHEMVPTPMALMMGQGPPSIGAPPPAPPGMMGPPPPGPPMGPPMGAPPAAPPMGAPPAAPPMAPPGGGGGGPPPPPPPPP</sequence>
<dbReference type="AlphaFoldDB" id="A0A914BIT4"/>
<dbReference type="InterPro" id="IPR007110">
    <property type="entry name" value="Ig-like_dom"/>
</dbReference>
<accession>A0A914BIT4</accession>
<dbReference type="InterPro" id="IPR013783">
    <property type="entry name" value="Ig-like_fold"/>
</dbReference>
<reference evidence="4" key="1">
    <citation type="submission" date="2022-11" db="UniProtKB">
        <authorList>
            <consortium name="EnsemblMetazoa"/>
        </authorList>
    </citation>
    <scope>IDENTIFICATION</scope>
</reference>
<dbReference type="Proteomes" id="UP000887568">
    <property type="component" value="Unplaced"/>
</dbReference>
<feature type="compositionally biased region" description="Pro residues" evidence="1">
    <location>
        <begin position="451"/>
        <end position="495"/>
    </location>
</feature>
<feature type="compositionally biased region" description="Basic and acidic residues" evidence="1">
    <location>
        <begin position="304"/>
        <end position="332"/>
    </location>
</feature>
<feature type="compositionally biased region" description="Low complexity" evidence="1">
    <location>
        <begin position="340"/>
        <end position="351"/>
    </location>
</feature>
<protein>
    <recommendedName>
        <fullName evidence="3">Ig-like domain-containing protein</fullName>
    </recommendedName>
</protein>
<dbReference type="EnsemblMetazoa" id="XM_038220270.1">
    <property type="protein sequence ID" value="XP_038076198.1"/>
    <property type="gene ID" value="LOC119744371"/>
</dbReference>
<dbReference type="PROSITE" id="PS50835">
    <property type="entry name" value="IG_LIKE"/>
    <property type="match status" value="1"/>
</dbReference>
<evidence type="ECO:0000313" key="4">
    <source>
        <dbReference type="EnsemblMetazoa" id="XP_038076198.1"/>
    </source>
</evidence>
<feature type="region of interest" description="Disordered" evidence="1">
    <location>
        <begin position="38"/>
        <end position="163"/>
    </location>
</feature>
<keyword evidence="5" id="KW-1185">Reference proteome</keyword>
<dbReference type="RefSeq" id="XP_038076198.1">
    <property type="nucleotide sequence ID" value="XM_038220270.1"/>
</dbReference>
<evidence type="ECO:0000313" key="5">
    <source>
        <dbReference type="Proteomes" id="UP000887568"/>
    </source>
</evidence>
<feature type="signal peptide" evidence="2">
    <location>
        <begin position="1"/>
        <end position="26"/>
    </location>
</feature>
<proteinExistence type="predicted"/>
<feature type="compositionally biased region" description="Pro residues" evidence="1">
    <location>
        <begin position="502"/>
        <end position="511"/>
    </location>
</feature>